<dbReference type="AlphaFoldDB" id="A0A4P6K3V0"/>
<reference evidence="2 3" key="1">
    <citation type="submission" date="2019-01" db="EMBL/GenBank/DDBJ databases">
        <title>Ktedonosporobacter rubrisoli SCAWS-G2.</title>
        <authorList>
            <person name="Huang Y."/>
            <person name="Yan B."/>
        </authorList>
    </citation>
    <scope>NUCLEOTIDE SEQUENCE [LARGE SCALE GENOMIC DNA]</scope>
    <source>
        <strain evidence="2 3">SCAWS-G2</strain>
    </source>
</reference>
<dbReference type="EMBL" id="CP035758">
    <property type="protein sequence ID" value="QBD82948.1"/>
    <property type="molecule type" value="Genomic_DNA"/>
</dbReference>
<gene>
    <name evidence="2" type="ORF">EPA93_46100</name>
</gene>
<dbReference type="RefSeq" id="WP_129894017.1">
    <property type="nucleotide sequence ID" value="NZ_CP035758.1"/>
</dbReference>
<accession>A0A4P6K3V0</accession>
<protein>
    <recommendedName>
        <fullName evidence="4">PsbP C-terminal domain-containing protein</fullName>
    </recommendedName>
</protein>
<sequence length="199" mass="21054">MKRILFLPLASSLFLMIALLSACGSGNVAAASPSAQTSAITTTQSMASTPTATLTSYQGNGFTIKYPGSWTVGSDGNNGSIFSAPDDSASLHVFVQDPNSPPNPLQIEFGTLAKDNCKMVGSGIQQVQVNGETWQQSQFDCMPADGGQAGGKEKQIGILISTNLHNNKSYSIDYIASSTNFKSAYQTFFKSMVASFKTH</sequence>
<feature type="chain" id="PRO_5020449441" description="PsbP C-terminal domain-containing protein" evidence="1">
    <location>
        <begin position="31"/>
        <end position="199"/>
    </location>
</feature>
<dbReference type="KEGG" id="kbs:EPA93_46100"/>
<keyword evidence="1" id="KW-0732">Signal</keyword>
<proteinExistence type="predicted"/>
<dbReference type="OrthoDB" id="166085at2"/>
<evidence type="ECO:0000256" key="1">
    <source>
        <dbReference type="SAM" id="SignalP"/>
    </source>
</evidence>
<keyword evidence="3" id="KW-1185">Reference proteome</keyword>
<name>A0A4P6K3V0_KTERU</name>
<evidence type="ECO:0000313" key="2">
    <source>
        <dbReference type="EMBL" id="QBD82948.1"/>
    </source>
</evidence>
<dbReference type="PROSITE" id="PS51257">
    <property type="entry name" value="PROKAR_LIPOPROTEIN"/>
    <property type="match status" value="1"/>
</dbReference>
<feature type="signal peptide" evidence="1">
    <location>
        <begin position="1"/>
        <end position="30"/>
    </location>
</feature>
<evidence type="ECO:0008006" key="4">
    <source>
        <dbReference type="Google" id="ProtNLM"/>
    </source>
</evidence>
<organism evidence="2 3">
    <name type="scientific">Ktedonosporobacter rubrisoli</name>
    <dbReference type="NCBI Taxonomy" id="2509675"/>
    <lineage>
        <taxon>Bacteria</taxon>
        <taxon>Bacillati</taxon>
        <taxon>Chloroflexota</taxon>
        <taxon>Ktedonobacteria</taxon>
        <taxon>Ktedonobacterales</taxon>
        <taxon>Ktedonosporobacteraceae</taxon>
        <taxon>Ktedonosporobacter</taxon>
    </lineage>
</organism>
<evidence type="ECO:0000313" key="3">
    <source>
        <dbReference type="Proteomes" id="UP000290365"/>
    </source>
</evidence>
<dbReference type="Proteomes" id="UP000290365">
    <property type="component" value="Chromosome"/>
</dbReference>